<gene>
    <name evidence="2" type="ORF">MRS75_02935</name>
</gene>
<evidence type="ECO:0000256" key="1">
    <source>
        <dbReference type="SAM" id="MobiDB-lite"/>
    </source>
</evidence>
<evidence type="ECO:0000313" key="2">
    <source>
        <dbReference type="EMBL" id="MDI7921036.1"/>
    </source>
</evidence>
<organism evidence="2 3">
    <name type="scientific">Ferirhizobium litorale</name>
    <dbReference type="NCBI Taxonomy" id="2927786"/>
    <lineage>
        <taxon>Bacteria</taxon>
        <taxon>Pseudomonadati</taxon>
        <taxon>Pseudomonadota</taxon>
        <taxon>Alphaproteobacteria</taxon>
        <taxon>Hyphomicrobiales</taxon>
        <taxon>Rhizobiaceae</taxon>
        <taxon>Ferirhizobium</taxon>
    </lineage>
</organism>
<reference evidence="2" key="1">
    <citation type="submission" date="2022-03" db="EMBL/GenBank/DDBJ databases">
        <title>Fererhizobium litorale gen. nov., sp. nov., isolated from sandy sediments of the Sea of Japan seashore.</title>
        <authorList>
            <person name="Romanenko L."/>
            <person name="Kurilenko V."/>
            <person name="Otstavnykh N."/>
            <person name="Svetashev V."/>
            <person name="Tekutyeva L."/>
            <person name="Isaeva M."/>
            <person name="Mikhailov V."/>
        </authorList>
    </citation>
    <scope>NUCLEOTIDE SEQUENCE</scope>
    <source>
        <strain evidence="2">KMM 9576</strain>
    </source>
</reference>
<name>A0AAE3QCV8_9HYPH</name>
<keyword evidence="3" id="KW-1185">Reference proteome</keyword>
<accession>A0AAE3QCV8</accession>
<dbReference type="RefSeq" id="WP_311785284.1">
    <property type="nucleotide sequence ID" value="NZ_JALDYY010000001.1"/>
</dbReference>
<feature type="region of interest" description="Disordered" evidence="1">
    <location>
        <begin position="54"/>
        <end position="123"/>
    </location>
</feature>
<feature type="compositionally biased region" description="Low complexity" evidence="1">
    <location>
        <begin position="57"/>
        <end position="72"/>
    </location>
</feature>
<proteinExistence type="predicted"/>
<dbReference type="AlphaFoldDB" id="A0AAE3QCV8"/>
<comment type="caution">
    <text evidence="2">The sequence shown here is derived from an EMBL/GenBank/DDBJ whole genome shotgun (WGS) entry which is preliminary data.</text>
</comment>
<protein>
    <recommendedName>
        <fullName evidence="4">Lipoprotein</fullName>
    </recommendedName>
</protein>
<evidence type="ECO:0000313" key="3">
    <source>
        <dbReference type="Proteomes" id="UP001161580"/>
    </source>
</evidence>
<dbReference type="EMBL" id="JALDYZ010000001">
    <property type="protein sequence ID" value="MDI7921036.1"/>
    <property type="molecule type" value="Genomic_DNA"/>
</dbReference>
<feature type="compositionally biased region" description="Low complexity" evidence="1">
    <location>
        <begin position="102"/>
        <end position="123"/>
    </location>
</feature>
<dbReference type="Proteomes" id="UP001161580">
    <property type="component" value="Unassembled WGS sequence"/>
</dbReference>
<sequence>MCIAGAVSVLAGAVFALSSCNTTDALTPQVDVGGGLYPDASSPVTQAETERLAGMHTSPQSTIQQQPTNQPTDAGGGPQNTLEAQAHALAHGQSAASAPLEGTQPAAGAATDGASSGQASASVASGQNGSIRFLPIIGAPVQAVTPLSRELGAQARSHGLTIKSSTDTSSEHILKGYFSAFGDEGKVTVVYVWDVLDTNGSRLHRIQGQVNVRGSGREPWTSVPPTLMQQIGQRTIDEYMQWKQARAG</sequence>
<evidence type="ECO:0008006" key="4">
    <source>
        <dbReference type="Google" id="ProtNLM"/>
    </source>
</evidence>